<name>A0A840Q5C3_9PSEU</name>
<protein>
    <submittedName>
        <fullName evidence="2">Uncharacterized protein</fullName>
    </submittedName>
</protein>
<organism evidence="2 3">
    <name type="scientific">Saccharopolyspora phatthalungensis</name>
    <dbReference type="NCBI Taxonomy" id="664693"/>
    <lineage>
        <taxon>Bacteria</taxon>
        <taxon>Bacillati</taxon>
        <taxon>Actinomycetota</taxon>
        <taxon>Actinomycetes</taxon>
        <taxon>Pseudonocardiales</taxon>
        <taxon>Pseudonocardiaceae</taxon>
        <taxon>Saccharopolyspora</taxon>
    </lineage>
</organism>
<evidence type="ECO:0000313" key="2">
    <source>
        <dbReference type="EMBL" id="MBB5153928.1"/>
    </source>
</evidence>
<sequence>MVIERNRWVRRLLVVQPTMVWPVSFLLWSDGGDVGLAAAVILLWASAAVCIAGIIVPMRSQQTPRC</sequence>
<dbReference type="EMBL" id="JACHIW010000001">
    <property type="protein sequence ID" value="MBB5153928.1"/>
    <property type="molecule type" value="Genomic_DNA"/>
</dbReference>
<proteinExistence type="predicted"/>
<dbReference type="Proteomes" id="UP000584374">
    <property type="component" value="Unassembled WGS sequence"/>
</dbReference>
<gene>
    <name evidence="2" type="ORF">BJ970_001462</name>
</gene>
<keyword evidence="1" id="KW-1133">Transmembrane helix</keyword>
<feature type="transmembrane region" description="Helical" evidence="1">
    <location>
        <begin position="12"/>
        <end position="28"/>
    </location>
</feature>
<evidence type="ECO:0000256" key="1">
    <source>
        <dbReference type="SAM" id="Phobius"/>
    </source>
</evidence>
<evidence type="ECO:0000313" key="3">
    <source>
        <dbReference type="Proteomes" id="UP000584374"/>
    </source>
</evidence>
<feature type="transmembrane region" description="Helical" evidence="1">
    <location>
        <begin position="34"/>
        <end position="56"/>
    </location>
</feature>
<keyword evidence="1" id="KW-0812">Transmembrane</keyword>
<comment type="caution">
    <text evidence="2">The sequence shown here is derived from an EMBL/GenBank/DDBJ whole genome shotgun (WGS) entry which is preliminary data.</text>
</comment>
<reference evidence="2 3" key="1">
    <citation type="submission" date="2020-08" db="EMBL/GenBank/DDBJ databases">
        <title>Sequencing the genomes of 1000 actinobacteria strains.</title>
        <authorList>
            <person name="Klenk H.-P."/>
        </authorList>
    </citation>
    <scope>NUCLEOTIDE SEQUENCE [LARGE SCALE GENOMIC DNA]</scope>
    <source>
        <strain evidence="2 3">DSM 45584</strain>
    </source>
</reference>
<keyword evidence="3" id="KW-1185">Reference proteome</keyword>
<dbReference type="AlphaFoldDB" id="A0A840Q5C3"/>
<accession>A0A840Q5C3</accession>
<keyword evidence="1" id="KW-0472">Membrane</keyword>
<dbReference type="RefSeq" id="WP_184725251.1">
    <property type="nucleotide sequence ID" value="NZ_JACHIW010000001.1"/>
</dbReference>